<keyword evidence="10" id="KW-0961">Cell wall biogenesis/degradation</keyword>
<evidence type="ECO:0000256" key="13">
    <source>
        <dbReference type="PROSITE-ProRule" id="PRU10052"/>
    </source>
</evidence>
<dbReference type="InterPro" id="IPR000743">
    <property type="entry name" value="Glyco_hydro_28"/>
</dbReference>
<dbReference type="Proteomes" id="UP000326198">
    <property type="component" value="Unassembled WGS sequence"/>
</dbReference>
<dbReference type="GO" id="GO:0000272">
    <property type="term" value="P:polysaccharide catabolic process"/>
    <property type="evidence" value="ECO:0007669"/>
    <property type="project" value="UniProtKB-KW"/>
</dbReference>
<dbReference type="PROSITE" id="PS00502">
    <property type="entry name" value="POLYGALACTURONASE"/>
    <property type="match status" value="1"/>
</dbReference>
<feature type="signal peptide" evidence="15">
    <location>
        <begin position="1"/>
        <end position="18"/>
    </location>
</feature>
<reference evidence="16 17" key="1">
    <citation type="submission" date="2019-04" db="EMBL/GenBank/DDBJ databases">
        <title>Friends and foes A comparative genomics studyof 23 Aspergillus species from section Flavi.</title>
        <authorList>
            <consortium name="DOE Joint Genome Institute"/>
            <person name="Kjaerbolling I."/>
            <person name="Vesth T."/>
            <person name="Frisvad J.C."/>
            <person name="Nybo J.L."/>
            <person name="Theobald S."/>
            <person name="Kildgaard S."/>
            <person name="Isbrandt T."/>
            <person name="Kuo A."/>
            <person name="Sato A."/>
            <person name="Lyhne E.K."/>
            <person name="Kogle M.E."/>
            <person name="Wiebenga A."/>
            <person name="Kun R.S."/>
            <person name="Lubbers R.J."/>
            <person name="Makela M.R."/>
            <person name="Barry K."/>
            <person name="Chovatia M."/>
            <person name="Clum A."/>
            <person name="Daum C."/>
            <person name="Haridas S."/>
            <person name="He G."/>
            <person name="LaButti K."/>
            <person name="Lipzen A."/>
            <person name="Mondo S."/>
            <person name="Riley R."/>
            <person name="Salamov A."/>
            <person name="Simmons B.A."/>
            <person name="Magnuson J.K."/>
            <person name="Henrissat B."/>
            <person name="Mortensen U.H."/>
            <person name="Larsen T.O."/>
            <person name="Devries R.P."/>
            <person name="Grigoriev I.V."/>
            <person name="Machida M."/>
            <person name="Baker S.E."/>
            <person name="Andersen M.R."/>
        </authorList>
    </citation>
    <scope>NUCLEOTIDE SEQUENCE [LARGE SCALE GENOMIC DNA]</scope>
    <source>
        <strain evidence="16 17">IBT 29228</strain>
    </source>
</reference>
<evidence type="ECO:0000256" key="9">
    <source>
        <dbReference type="ARBA" id="ARBA00023295"/>
    </source>
</evidence>
<dbReference type="InterPro" id="IPR011050">
    <property type="entry name" value="Pectin_lyase_fold/virulence"/>
</dbReference>
<keyword evidence="11" id="KW-0624">Polysaccharide degradation</keyword>
<accession>A0A5N7B6E8</accession>
<keyword evidence="4 15" id="KW-0732">Signal</keyword>
<evidence type="ECO:0000256" key="2">
    <source>
        <dbReference type="ARBA" id="ARBA00008834"/>
    </source>
</evidence>
<name>A0A5N7B6E8_9EURO</name>
<evidence type="ECO:0000256" key="11">
    <source>
        <dbReference type="ARBA" id="ARBA00023326"/>
    </source>
</evidence>
<dbReference type="Gene3D" id="2.160.20.10">
    <property type="entry name" value="Single-stranded right-handed beta-helix, Pectin lyase-like"/>
    <property type="match status" value="1"/>
</dbReference>
<evidence type="ECO:0000256" key="10">
    <source>
        <dbReference type="ARBA" id="ARBA00023316"/>
    </source>
</evidence>
<keyword evidence="5" id="KW-0677">Repeat</keyword>
<comment type="function">
    <text evidence="12">Pectinolytic enzyme involved in the degradation of xylogalacturonan (xga), a galacturonan backbone heavily substituted with xylose, and which is one important component of the hairy regions of pectin. Activity requires a galacturonic acid backbone substituted with xylose.</text>
</comment>
<evidence type="ECO:0000256" key="14">
    <source>
        <dbReference type="RuleBase" id="RU361169"/>
    </source>
</evidence>
<gene>
    <name evidence="16" type="ORF">BDV26DRAFT_293074</name>
</gene>
<evidence type="ECO:0000256" key="6">
    <source>
        <dbReference type="ARBA" id="ARBA00022801"/>
    </source>
</evidence>
<evidence type="ECO:0000256" key="7">
    <source>
        <dbReference type="ARBA" id="ARBA00023180"/>
    </source>
</evidence>
<keyword evidence="9 14" id="KW-0326">Glycosidase</keyword>
<keyword evidence="6 14" id="KW-0378">Hydrolase</keyword>
<comment type="similarity">
    <text evidence="2 14">Belongs to the glycosyl hydrolase 28 family.</text>
</comment>
<evidence type="ECO:0000256" key="3">
    <source>
        <dbReference type="ARBA" id="ARBA00022525"/>
    </source>
</evidence>
<dbReference type="AlphaFoldDB" id="A0A5N7B6E8"/>
<evidence type="ECO:0000256" key="12">
    <source>
        <dbReference type="ARBA" id="ARBA00037278"/>
    </source>
</evidence>
<keyword evidence="7" id="KW-0325">Glycoprotein</keyword>
<comment type="subcellular location">
    <subcellularLocation>
        <location evidence="1">Secreted</location>
    </subcellularLocation>
</comment>
<sequence>MIGLHSILVLSLLNLARAAPSPDKTLKARAACTPTAGGSASIDDIPAIQKAIASCGDGGTIVIPAGTTYYLNSVLDFAGCSNCDFQVEGLLKFTSSTDYWNGKTAMISVSHIDGLKIHSVTGTGVIDGNGQDSWDKFAEDSSYKRPTLLYITGGSNIEVSGLRQKNPPNVFISVKGGTSNALFTGLTMDAASKSDNLPKNTDGFDIGASTYVTISSVAITNDDDCVAFKPGANYVTVRDVTCTGSHGISVGSLGKSSDDTVQNVYAHNITMIDSTKAAGIKTYPSGGSHGLSTVKNATFSDFIVDSCDYAFQIQSCYGEDGAYCEENPGDAVLEGIVVKGFKGTTSDKKDPVVANLNCGSKGSCDITISGFDVKAPSGTAEILCANTPSDLGVACTSGASG</sequence>
<keyword evidence="3" id="KW-0964">Secreted</keyword>
<evidence type="ECO:0000256" key="5">
    <source>
        <dbReference type="ARBA" id="ARBA00022737"/>
    </source>
</evidence>
<evidence type="ECO:0000313" key="17">
    <source>
        <dbReference type="Proteomes" id="UP000326198"/>
    </source>
</evidence>
<evidence type="ECO:0000313" key="16">
    <source>
        <dbReference type="EMBL" id="KAE8377601.1"/>
    </source>
</evidence>
<evidence type="ECO:0000256" key="4">
    <source>
        <dbReference type="ARBA" id="ARBA00022729"/>
    </source>
</evidence>
<evidence type="ECO:0000256" key="1">
    <source>
        <dbReference type="ARBA" id="ARBA00004613"/>
    </source>
</evidence>
<dbReference type="InterPro" id="IPR012334">
    <property type="entry name" value="Pectin_lyas_fold"/>
</dbReference>
<dbReference type="GO" id="GO:0071555">
    <property type="term" value="P:cell wall organization"/>
    <property type="evidence" value="ECO:0007669"/>
    <property type="project" value="UniProtKB-KW"/>
</dbReference>
<dbReference type="OrthoDB" id="187139at2759"/>
<dbReference type="GO" id="GO:0005576">
    <property type="term" value="C:extracellular region"/>
    <property type="evidence" value="ECO:0007669"/>
    <property type="project" value="UniProtKB-SubCell"/>
</dbReference>
<dbReference type="GO" id="GO:0004650">
    <property type="term" value="F:polygalacturonase activity"/>
    <property type="evidence" value="ECO:0007669"/>
    <property type="project" value="InterPro"/>
</dbReference>
<feature type="chain" id="PRO_5024942299" evidence="15">
    <location>
        <begin position="19"/>
        <end position="401"/>
    </location>
</feature>
<evidence type="ECO:0000256" key="15">
    <source>
        <dbReference type="SAM" id="SignalP"/>
    </source>
</evidence>
<keyword evidence="8" id="KW-0119">Carbohydrate metabolism</keyword>
<protein>
    <submittedName>
        <fullName evidence="16">Putative endo-xylogalacturonan hydrolase A</fullName>
    </submittedName>
</protein>
<proteinExistence type="inferred from homology"/>
<dbReference type="SUPFAM" id="SSF51126">
    <property type="entry name" value="Pectin lyase-like"/>
    <property type="match status" value="1"/>
</dbReference>
<feature type="active site" evidence="13">
    <location>
        <position position="246"/>
    </location>
</feature>
<keyword evidence="17" id="KW-1185">Reference proteome</keyword>
<dbReference type="PANTHER" id="PTHR31736:SF9">
    <property type="entry name" value="ENDO-XYLOGALACTURONAN HYDROLASE A-RELATED"/>
    <property type="match status" value="1"/>
</dbReference>
<organism evidence="16 17">
    <name type="scientific">Aspergillus bertholletiae</name>
    <dbReference type="NCBI Taxonomy" id="1226010"/>
    <lineage>
        <taxon>Eukaryota</taxon>
        <taxon>Fungi</taxon>
        <taxon>Dikarya</taxon>
        <taxon>Ascomycota</taxon>
        <taxon>Pezizomycotina</taxon>
        <taxon>Eurotiomycetes</taxon>
        <taxon>Eurotiomycetidae</taxon>
        <taxon>Eurotiales</taxon>
        <taxon>Aspergillaceae</taxon>
        <taxon>Aspergillus</taxon>
        <taxon>Aspergillus subgen. Circumdati</taxon>
    </lineage>
</organism>
<evidence type="ECO:0000256" key="8">
    <source>
        <dbReference type="ARBA" id="ARBA00023277"/>
    </source>
</evidence>
<dbReference type="PANTHER" id="PTHR31736">
    <property type="match status" value="1"/>
</dbReference>
<dbReference type="EMBL" id="ML736221">
    <property type="protein sequence ID" value="KAE8377601.1"/>
    <property type="molecule type" value="Genomic_DNA"/>
</dbReference>
<dbReference type="Pfam" id="PF00295">
    <property type="entry name" value="Glyco_hydro_28"/>
    <property type="match status" value="1"/>
</dbReference>